<evidence type="ECO:0000313" key="3">
    <source>
        <dbReference type="Proteomes" id="UP000319335"/>
    </source>
</evidence>
<sequence>MGILDEIENTRSLLLGILVLVGFVSFAIPFIGMDISNPDKTDENMEIIVEKTPDAIIPTEITWIQNVSNKVDNPYVLLILIIGIFWFFGYFKK</sequence>
<protein>
    <submittedName>
        <fullName evidence="2">Uncharacterized protein</fullName>
    </submittedName>
</protein>
<accession>A0A7Z8KQX0</accession>
<keyword evidence="1" id="KW-0812">Transmembrane</keyword>
<feature type="transmembrane region" description="Helical" evidence="1">
    <location>
        <begin position="75"/>
        <end position="91"/>
    </location>
</feature>
<feature type="transmembrane region" description="Helical" evidence="1">
    <location>
        <begin position="12"/>
        <end position="32"/>
    </location>
</feature>
<organism evidence="2 3">
    <name type="scientific">Methanolobus vulcani</name>
    <dbReference type="NCBI Taxonomy" id="38026"/>
    <lineage>
        <taxon>Archaea</taxon>
        <taxon>Methanobacteriati</taxon>
        <taxon>Methanobacteriota</taxon>
        <taxon>Stenosarchaea group</taxon>
        <taxon>Methanomicrobia</taxon>
        <taxon>Methanosarcinales</taxon>
        <taxon>Methanosarcinaceae</taxon>
        <taxon>Methanolobus</taxon>
    </lineage>
</organism>
<proteinExistence type="predicted"/>
<name>A0A7Z8KQX0_9EURY</name>
<keyword evidence="1" id="KW-1133">Transmembrane helix</keyword>
<dbReference type="EMBL" id="VIAQ01000006">
    <property type="protein sequence ID" value="TQD28448.1"/>
    <property type="molecule type" value="Genomic_DNA"/>
</dbReference>
<dbReference type="AlphaFoldDB" id="A0A7Z8KQX0"/>
<comment type="caution">
    <text evidence="2">The sequence shown here is derived from an EMBL/GenBank/DDBJ whole genome shotgun (WGS) entry which is preliminary data.</text>
</comment>
<keyword evidence="1" id="KW-0472">Membrane</keyword>
<evidence type="ECO:0000256" key="1">
    <source>
        <dbReference type="SAM" id="Phobius"/>
    </source>
</evidence>
<reference evidence="2 3" key="1">
    <citation type="submission" date="2019-06" db="EMBL/GenBank/DDBJ databases">
        <title>Draft genome sequence of Methanolobus vulcani B1d.</title>
        <authorList>
            <person name="Creighbaum A.J."/>
            <person name="Ticak T."/>
            <person name="Hariraju D."/>
            <person name="Arivett B.A."/>
            <person name="Ferguson D.J.Jr."/>
        </authorList>
    </citation>
    <scope>NUCLEOTIDE SEQUENCE [LARGE SCALE GENOMIC DNA]</scope>
    <source>
        <strain evidence="2 3">B1d</strain>
    </source>
</reference>
<dbReference type="RefSeq" id="WP_154808554.1">
    <property type="nucleotide sequence ID" value="NZ_VIAQ01000006.1"/>
</dbReference>
<dbReference type="Proteomes" id="UP000319335">
    <property type="component" value="Unassembled WGS sequence"/>
</dbReference>
<keyword evidence="3" id="KW-1185">Reference proteome</keyword>
<gene>
    <name evidence="2" type="ORF">FKV42_01970</name>
</gene>
<evidence type="ECO:0000313" key="2">
    <source>
        <dbReference type="EMBL" id="TQD28448.1"/>
    </source>
</evidence>